<proteinExistence type="predicted"/>
<dbReference type="STRING" id="1234679.BN424_960"/>
<protein>
    <submittedName>
        <fullName evidence="1">Uncharacterized protein</fullName>
    </submittedName>
</protein>
<organism evidence="1 2">
    <name type="scientific">Carnobacterium maltaromaticum LMA28</name>
    <dbReference type="NCBI Taxonomy" id="1234679"/>
    <lineage>
        <taxon>Bacteria</taxon>
        <taxon>Bacillati</taxon>
        <taxon>Bacillota</taxon>
        <taxon>Bacilli</taxon>
        <taxon>Lactobacillales</taxon>
        <taxon>Carnobacteriaceae</taxon>
        <taxon>Carnobacterium</taxon>
    </lineage>
</organism>
<dbReference type="Proteomes" id="UP000000212">
    <property type="component" value="Chromosome"/>
</dbReference>
<reference evidence="2" key="1">
    <citation type="journal article" date="2013" name="Genome Announc.">
        <title>Complete Chromosome Sequence of Carnobacterium maltaromaticum LMA 28.</title>
        <authorList>
            <person name="Cailliez-Grimal C."/>
            <person name="Chaillou S."/>
            <person name="Anba-Mondoloni J."/>
            <person name="Loux V."/>
            <person name="Afzal M.I."/>
            <person name="Rahman A."/>
            <person name="Kergourlay G."/>
            <person name="Champomier-Verges M.C."/>
            <person name="Zagorec M."/>
            <person name="Dalgaard P."/>
            <person name="Leisner J.J."/>
            <person name="Prevost H."/>
            <person name="Revol-Junelles A.M."/>
            <person name="Borges F."/>
        </authorList>
    </citation>
    <scope>NUCLEOTIDE SEQUENCE</scope>
    <source>
        <strain evidence="2">LMA28</strain>
    </source>
</reference>
<dbReference type="OrthoDB" id="797474at2"/>
<dbReference type="EMBL" id="HE999757">
    <property type="protein sequence ID" value="CCO10424.2"/>
    <property type="molecule type" value="Genomic_DNA"/>
</dbReference>
<sequence>MNGIIIEDDERKYTSLKEIFNAINDEQKKYNWLITGSEYAPSNKDMKNYDRPFEWISGEELTERANFDDGFWVWGVLSAFNKDISKEEVLKYDFPYADGYVGFWNNPLTI</sequence>
<gene>
    <name evidence="1" type="ORF">BN424_960</name>
</gene>
<dbReference type="RefSeq" id="WP_015075823.1">
    <property type="nucleotide sequence ID" value="NC_019425.2"/>
</dbReference>
<evidence type="ECO:0000313" key="1">
    <source>
        <dbReference type="EMBL" id="CCO10424.2"/>
    </source>
</evidence>
<name>K8E2Z6_CARML</name>
<dbReference type="KEGG" id="cml:BN424_960"/>
<dbReference type="AlphaFoldDB" id="K8E2Z6"/>
<evidence type="ECO:0000313" key="2">
    <source>
        <dbReference type="Proteomes" id="UP000000212"/>
    </source>
</evidence>
<accession>K8E2Z6</accession>
<keyword evidence="2" id="KW-1185">Reference proteome</keyword>
<dbReference type="HOGENOM" id="CLU_127032_0_0_9"/>
<dbReference type="eggNOG" id="ENOG5032UBK">
    <property type="taxonomic scope" value="Bacteria"/>
</dbReference>